<feature type="transmembrane region" description="Helical" evidence="7">
    <location>
        <begin position="87"/>
        <end position="108"/>
    </location>
</feature>
<dbReference type="InterPro" id="IPR036259">
    <property type="entry name" value="MFS_trans_sf"/>
</dbReference>
<keyword evidence="2" id="KW-1003">Cell membrane</keyword>
<dbReference type="RefSeq" id="WP_380563453.1">
    <property type="nucleotide sequence ID" value="NZ_JBEUKS010000001.1"/>
</dbReference>
<proteinExistence type="predicted"/>
<dbReference type="Gene3D" id="1.20.1250.20">
    <property type="entry name" value="MFS general substrate transporter like domains"/>
    <property type="match status" value="1"/>
</dbReference>
<feature type="transmembrane region" description="Helical" evidence="7">
    <location>
        <begin position="63"/>
        <end position="81"/>
    </location>
</feature>
<dbReference type="Proteomes" id="UP001592581">
    <property type="component" value="Unassembled WGS sequence"/>
</dbReference>
<dbReference type="PANTHER" id="PTHR23513:SF6">
    <property type="entry name" value="MAJOR FACILITATOR SUPERFAMILY ASSOCIATED DOMAIN-CONTAINING PROTEIN"/>
    <property type="match status" value="1"/>
</dbReference>
<feature type="transmembrane region" description="Helical" evidence="7">
    <location>
        <begin position="155"/>
        <end position="172"/>
    </location>
</feature>
<dbReference type="InterPro" id="IPR011701">
    <property type="entry name" value="MFS"/>
</dbReference>
<evidence type="ECO:0000313" key="8">
    <source>
        <dbReference type="EMBL" id="MFC1437540.1"/>
    </source>
</evidence>
<reference evidence="8 9" key="1">
    <citation type="submission" date="2024-06" db="EMBL/GenBank/DDBJ databases">
        <authorList>
            <person name="Lee S.D."/>
        </authorList>
    </citation>
    <scope>NUCLEOTIDE SEQUENCE [LARGE SCALE GENOMIC DNA]</scope>
    <source>
        <strain evidence="8 9">N1-10</strain>
    </source>
</reference>
<organism evidence="8 9">
    <name type="scientific">Streptacidiphilus jeojiensis</name>
    <dbReference type="NCBI Taxonomy" id="3229225"/>
    <lineage>
        <taxon>Bacteria</taxon>
        <taxon>Bacillati</taxon>
        <taxon>Actinomycetota</taxon>
        <taxon>Actinomycetes</taxon>
        <taxon>Kitasatosporales</taxon>
        <taxon>Streptomycetaceae</taxon>
        <taxon>Streptacidiphilus</taxon>
    </lineage>
</organism>
<evidence type="ECO:0000256" key="6">
    <source>
        <dbReference type="SAM" id="MobiDB-lite"/>
    </source>
</evidence>
<evidence type="ECO:0000256" key="2">
    <source>
        <dbReference type="ARBA" id="ARBA00022475"/>
    </source>
</evidence>
<comment type="caution">
    <text evidence="8">The sequence shown here is derived from an EMBL/GenBank/DDBJ whole genome shotgun (WGS) entry which is preliminary data.</text>
</comment>
<comment type="subcellular location">
    <subcellularLocation>
        <location evidence="1">Cell membrane</location>
        <topology evidence="1">Multi-pass membrane protein</topology>
    </subcellularLocation>
</comment>
<dbReference type="Pfam" id="PF07690">
    <property type="entry name" value="MFS_1"/>
    <property type="match status" value="1"/>
</dbReference>
<evidence type="ECO:0000256" key="1">
    <source>
        <dbReference type="ARBA" id="ARBA00004651"/>
    </source>
</evidence>
<evidence type="ECO:0000256" key="5">
    <source>
        <dbReference type="ARBA" id="ARBA00023136"/>
    </source>
</evidence>
<evidence type="ECO:0000256" key="7">
    <source>
        <dbReference type="SAM" id="Phobius"/>
    </source>
</evidence>
<keyword evidence="3 7" id="KW-0812">Transmembrane</keyword>
<sequence length="239" mass="24151">MSAAALGALAGQMQSVVLVLFLVQGLKLSAGFTGLAITVVGVSGVLSAVASTRVSRRLGPGPAFIAGMLVSASAGLVLALAAGPRPVVLAVVALAQVLRGAGPSLYGVNQQTLRQTLVQPELLSRTNATWRFLVYGLQPVGALLGGLLGSVDLRLTLVVSSVVMLLGAAVALRSPLRSLRETPAAATGPAAPVPRTGRPAGPALATPRRLARVSRPSAGTRRNEGLVRRRGPSPLSSAA</sequence>
<evidence type="ECO:0000256" key="3">
    <source>
        <dbReference type="ARBA" id="ARBA00022692"/>
    </source>
</evidence>
<evidence type="ECO:0000256" key="4">
    <source>
        <dbReference type="ARBA" id="ARBA00022989"/>
    </source>
</evidence>
<feature type="compositionally biased region" description="Low complexity" evidence="6">
    <location>
        <begin position="182"/>
        <end position="196"/>
    </location>
</feature>
<feature type="region of interest" description="Disordered" evidence="6">
    <location>
        <begin position="181"/>
        <end position="239"/>
    </location>
</feature>
<evidence type="ECO:0000313" key="9">
    <source>
        <dbReference type="Proteomes" id="UP001592581"/>
    </source>
</evidence>
<dbReference type="EMBL" id="JBEUKS010000001">
    <property type="protein sequence ID" value="MFC1437540.1"/>
    <property type="molecule type" value="Genomic_DNA"/>
</dbReference>
<feature type="transmembrane region" description="Helical" evidence="7">
    <location>
        <begin position="129"/>
        <end position="149"/>
    </location>
</feature>
<keyword evidence="4 7" id="KW-1133">Transmembrane helix</keyword>
<name>A0ABV6XH12_9ACTN</name>
<feature type="transmembrane region" description="Helical" evidence="7">
    <location>
        <begin position="31"/>
        <end position="51"/>
    </location>
</feature>
<gene>
    <name evidence="8" type="ORF">ABUW04_04655</name>
</gene>
<keyword evidence="9" id="KW-1185">Reference proteome</keyword>
<dbReference type="PANTHER" id="PTHR23513">
    <property type="entry name" value="INTEGRAL MEMBRANE EFFLUX PROTEIN-RELATED"/>
    <property type="match status" value="1"/>
</dbReference>
<dbReference type="SUPFAM" id="SSF103473">
    <property type="entry name" value="MFS general substrate transporter"/>
    <property type="match status" value="1"/>
</dbReference>
<accession>A0ABV6XH12</accession>
<protein>
    <submittedName>
        <fullName evidence="8">MFS transporter</fullName>
    </submittedName>
</protein>
<keyword evidence="5 7" id="KW-0472">Membrane</keyword>